<dbReference type="InterPro" id="IPR023393">
    <property type="entry name" value="START-like_dom_sf"/>
</dbReference>
<evidence type="ECO:0000313" key="5">
    <source>
        <dbReference type="EMBL" id="RFZ94313.1"/>
    </source>
</evidence>
<keyword evidence="6" id="KW-1185">Reference proteome</keyword>
<protein>
    <submittedName>
        <fullName evidence="5">DUF2892 domain-containing protein</fullName>
    </submittedName>
</protein>
<dbReference type="InterPro" id="IPR047137">
    <property type="entry name" value="ORF3"/>
</dbReference>
<dbReference type="RefSeq" id="WP_117389877.1">
    <property type="nucleotide sequence ID" value="NZ_QWDC01000001.1"/>
</dbReference>
<feature type="region of interest" description="Disordered" evidence="2">
    <location>
        <begin position="263"/>
        <end position="298"/>
    </location>
</feature>
<sequence length="298" mass="32299">MTTLAAPNTFRETPANVARIAQSINLSAAERTVSIAGGVKLALSGFKGLFKSPFSSIIKLGAGGYLLTRGITGHCELYSAMGRNSVEPVNVNIRSSYLVNKPRQEVYDFWRKLDNLPLFMKHLESVEVVSDTLSHWILKLPIGSAHVSWDAEIVQDEPGYVIGWSSLPDSLIDNAGKVTFQDSPDGEGTLIDVVISYQPPAGGFGGGIAHILNPVFKNLVDSDVRNFKQYMDIDGGIASDNSFRVNDNDYAEPVAVVIEETIIDVSDDDQQENTESKYQSHLDDLDGRPGNGAPSVGL</sequence>
<dbReference type="OrthoDB" id="9797595at2"/>
<comment type="similarity">
    <text evidence="1">Belongs to the ribosome association toxin RatA family.</text>
</comment>
<dbReference type="PANTHER" id="PTHR33824">
    <property type="entry name" value="POLYKETIDE CYCLASE/DEHYDRASE AND LIPID TRANSPORT SUPERFAMILY PROTEIN"/>
    <property type="match status" value="1"/>
</dbReference>
<dbReference type="InterPro" id="IPR021309">
    <property type="entry name" value="YgaP-like_TM"/>
</dbReference>
<evidence type="ECO:0000256" key="1">
    <source>
        <dbReference type="ARBA" id="ARBA00008918"/>
    </source>
</evidence>
<feature type="compositionally biased region" description="Acidic residues" evidence="2">
    <location>
        <begin position="263"/>
        <end position="272"/>
    </location>
</feature>
<name>A0A372NW04_9SPHI</name>
<evidence type="ECO:0000313" key="6">
    <source>
        <dbReference type="Proteomes" id="UP000264217"/>
    </source>
</evidence>
<dbReference type="Pfam" id="PF03364">
    <property type="entry name" value="Polyketide_cyc"/>
    <property type="match status" value="1"/>
</dbReference>
<evidence type="ECO:0000256" key="2">
    <source>
        <dbReference type="SAM" id="MobiDB-lite"/>
    </source>
</evidence>
<dbReference type="Pfam" id="PF11127">
    <property type="entry name" value="YgaP-like_TM"/>
    <property type="match status" value="1"/>
</dbReference>
<evidence type="ECO:0000259" key="3">
    <source>
        <dbReference type="Pfam" id="PF03364"/>
    </source>
</evidence>
<comment type="caution">
    <text evidence="5">The sequence shown here is derived from an EMBL/GenBank/DDBJ whole genome shotgun (WGS) entry which is preliminary data.</text>
</comment>
<feature type="domain" description="Inner membrane protein YgaP-like transmembrane" evidence="4">
    <location>
        <begin position="24"/>
        <end position="85"/>
    </location>
</feature>
<reference evidence="5 6" key="1">
    <citation type="submission" date="2018-08" db="EMBL/GenBank/DDBJ databases">
        <title>Mucilaginibacter sp. MYSH2.</title>
        <authorList>
            <person name="Seo T."/>
        </authorList>
    </citation>
    <scope>NUCLEOTIDE SEQUENCE [LARGE SCALE GENOMIC DNA]</scope>
    <source>
        <strain evidence="5 6">MYSH2</strain>
    </source>
</reference>
<dbReference type="Proteomes" id="UP000264217">
    <property type="component" value="Unassembled WGS sequence"/>
</dbReference>
<proteinExistence type="inferred from homology"/>
<feature type="compositionally biased region" description="Basic and acidic residues" evidence="2">
    <location>
        <begin position="274"/>
        <end position="287"/>
    </location>
</feature>
<dbReference type="CDD" id="cd07817">
    <property type="entry name" value="SRPBCC_8"/>
    <property type="match status" value="1"/>
</dbReference>
<dbReference type="Gene3D" id="3.30.530.20">
    <property type="match status" value="1"/>
</dbReference>
<dbReference type="SUPFAM" id="SSF55961">
    <property type="entry name" value="Bet v1-like"/>
    <property type="match status" value="1"/>
</dbReference>
<accession>A0A372NW04</accession>
<evidence type="ECO:0000259" key="4">
    <source>
        <dbReference type="Pfam" id="PF11127"/>
    </source>
</evidence>
<dbReference type="EMBL" id="QWDC01000001">
    <property type="protein sequence ID" value="RFZ94313.1"/>
    <property type="molecule type" value="Genomic_DNA"/>
</dbReference>
<dbReference type="InterPro" id="IPR005031">
    <property type="entry name" value="COQ10_START"/>
</dbReference>
<feature type="domain" description="Coenzyme Q-binding protein COQ10 START" evidence="3">
    <location>
        <begin position="99"/>
        <end position="221"/>
    </location>
</feature>
<gene>
    <name evidence="5" type="ORF">D0C36_01795</name>
</gene>
<dbReference type="PANTHER" id="PTHR33824:SF7">
    <property type="entry name" value="POLYKETIDE CYCLASE_DEHYDRASE AND LIPID TRANSPORT SUPERFAMILY PROTEIN"/>
    <property type="match status" value="1"/>
</dbReference>
<organism evidence="5 6">
    <name type="scientific">Mucilaginibacter conchicola</name>
    <dbReference type="NCBI Taxonomy" id="2303333"/>
    <lineage>
        <taxon>Bacteria</taxon>
        <taxon>Pseudomonadati</taxon>
        <taxon>Bacteroidota</taxon>
        <taxon>Sphingobacteriia</taxon>
        <taxon>Sphingobacteriales</taxon>
        <taxon>Sphingobacteriaceae</taxon>
        <taxon>Mucilaginibacter</taxon>
    </lineage>
</organism>
<dbReference type="AlphaFoldDB" id="A0A372NW04"/>